<name>X0KX01_FUSOX</name>
<dbReference type="GO" id="GO:0008270">
    <property type="term" value="F:zinc ion binding"/>
    <property type="evidence" value="ECO:0007669"/>
    <property type="project" value="InterPro"/>
</dbReference>
<evidence type="ECO:0000256" key="5">
    <source>
        <dbReference type="SAM" id="MobiDB-lite"/>
    </source>
</evidence>
<evidence type="ECO:0000256" key="4">
    <source>
        <dbReference type="ARBA" id="ARBA00023242"/>
    </source>
</evidence>
<evidence type="ECO:0000256" key="2">
    <source>
        <dbReference type="ARBA" id="ARBA00022723"/>
    </source>
</evidence>
<feature type="domain" description="Zn(2)-C6 fungal-type" evidence="6">
    <location>
        <begin position="156"/>
        <end position="190"/>
    </location>
</feature>
<feature type="region of interest" description="Disordered" evidence="5">
    <location>
        <begin position="1"/>
        <end position="98"/>
    </location>
</feature>
<feature type="compositionally biased region" description="Low complexity" evidence="5">
    <location>
        <begin position="54"/>
        <end position="65"/>
    </location>
</feature>
<dbReference type="InterPro" id="IPR001138">
    <property type="entry name" value="Zn2Cys6_DnaBD"/>
</dbReference>
<evidence type="ECO:0000259" key="6">
    <source>
        <dbReference type="PROSITE" id="PS50048"/>
    </source>
</evidence>
<dbReference type="PROSITE" id="PS00463">
    <property type="entry name" value="ZN2_CY6_FUNGAL_1"/>
    <property type="match status" value="1"/>
</dbReference>
<protein>
    <recommendedName>
        <fullName evidence="6">Zn(2)-C6 fungal-type domain-containing protein</fullName>
    </recommendedName>
</protein>
<dbReference type="CDD" id="cd00067">
    <property type="entry name" value="GAL4"/>
    <property type="match status" value="1"/>
</dbReference>
<accession>X0KX01</accession>
<dbReference type="Pfam" id="PF00172">
    <property type="entry name" value="Zn_clus"/>
    <property type="match status" value="1"/>
</dbReference>
<dbReference type="OrthoDB" id="5401558at2759"/>
<organism evidence="7">
    <name type="scientific">Fusarium oxysporum f. sp. vasinfectum 25433</name>
    <dbReference type="NCBI Taxonomy" id="1089449"/>
    <lineage>
        <taxon>Eukaryota</taxon>
        <taxon>Fungi</taxon>
        <taxon>Dikarya</taxon>
        <taxon>Ascomycota</taxon>
        <taxon>Pezizomycotina</taxon>
        <taxon>Sordariomycetes</taxon>
        <taxon>Hypocreomycetidae</taxon>
        <taxon>Hypocreales</taxon>
        <taxon>Nectriaceae</taxon>
        <taxon>Fusarium</taxon>
        <taxon>Fusarium oxysporum species complex</taxon>
    </lineage>
</organism>
<dbReference type="GO" id="GO:0005634">
    <property type="term" value="C:nucleus"/>
    <property type="evidence" value="ECO:0007669"/>
    <property type="project" value="UniProtKB-SubCell"/>
</dbReference>
<dbReference type="InterPro" id="IPR050987">
    <property type="entry name" value="AtrR-like"/>
</dbReference>
<gene>
    <name evidence="7" type="ORF">FOTG_18331</name>
</gene>
<dbReference type="SUPFAM" id="SSF57701">
    <property type="entry name" value="Zn2/Cys6 DNA-binding domain"/>
    <property type="match status" value="1"/>
</dbReference>
<keyword evidence="4" id="KW-0539">Nucleus</keyword>
<reference evidence="7" key="2">
    <citation type="submission" date="2014-03" db="EMBL/GenBank/DDBJ databases">
        <title>The Genome Annotation of Fusarium oxysporum Cotton.</title>
        <authorList>
            <consortium name="The Broad Institute Genomics Platform"/>
            <person name="Ma L.-J."/>
            <person name="Corby-Kistler H."/>
            <person name="Broz K."/>
            <person name="Gale L.R."/>
            <person name="Jonkers W."/>
            <person name="O'Donnell K."/>
            <person name="Ploetz R."/>
            <person name="Steinberg C."/>
            <person name="Schwartz D.C."/>
            <person name="VanEtten H."/>
            <person name="Zhou S."/>
            <person name="Young S.K."/>
            <person name="Zeng Q."/>
            <person name="Gargeya S."/>
            <person name="Fitzgerald M."/>
            <person name="Abouelleil A."/>
            <person name="Alvarado L."/>
            <person name="Chapman S.B."/>
            <person name="Gainer-Dewar J."/>
            <person name="Goldberg J."/>
            <person name="Griggs A."/>
            <person name="Gujja S."/>
            <person name="Hansen M."/>
            <person name="Howarth C."/>
            <person name="Imamovic A."/>
            <person name="Ireland A."/>
            <person name="Larimer J."/>
            <person name="McCowan C."/>
            <person name="Murphy C."/>
            <person name="Pearson M."/>
            <person name="Poon T.W."/>
            <person name="Priest M."/>
            <person name="Roberts A."/>
            <person name="Saif S."/>
            <person name="Shea T."/>
            <person name="Sykes S."/>
            <person name="Wortman J."/>
            <person name="Nusbaum C."/>
            <person name="Birren B."/>
        </authorList>
    </citation>
    <scope>NUCLEOTIDE SEQUENCE</scope>
    <source>
        <strain evidence="7">25433</strain>
    </source>
</reference>
<dbReference type="PANTHER" id="PTHR46910">
    <property type="entry name" value="TRANSCRIPTION FACTOR PDR1"/>
    <property type="match status" value="1"/>
</dbReference>
<dbReference type="Gene3D" id="4.10.240.10">
    <property type="entry name" value="Zn(2)-C6 fungal-type DNA-binding domain"/>
    <property type="match status" value="1"/>
</dbReference>
<dbReference type="AlphaFoldDB" id="X0KX01"/>
<dbReference type="GO" id="GO:0000981">
    <property type="term" value="F:DNA-binding transcription factor activity, RNA polymerase II-specific"/>
    <property type="evidence" value="ECO:0007669"/>
    <property type="project" value="InterPro"/>
</dbReference>
<keyword evidence="2" id="KW-0479">Metal-binding</keyword>
<proteinExistence type="predicted"/>
<dbReference type="Proteomes" id="UP000030701">
    <property type="component" value="Unassembled WGS sequence"/>
</dbReference>
<dbReference type="PROSITE" id="PS50048">
    <property type="entry name" value="ZN2_CY6_FUNGAL_2"/>
    <property type="match status" value="1"/>
</dbReference>
<keyword evidence="3" id="KW-0238">DNA-binding</keyword>
<reference evidence="7" key="1">
    <citation type="submission" date="2011-11" db="EMBL/GenBank/DDBJ databases">
        <title>The Genome Sequence of Fusarium oxysporum Cotton.</title>
        <authorList>
            <consortium name="The Broad Institute Genome Sequencing Platform"/>
            <person name="Ma L.-J."/>
            <person name="Gale L.R."/>
            <person name="Schwartz D.C."/>
            <person name="Zhou S."/>
            <person name="Corby-Kistler H."/>
            <person name="Young S.K."/>
            <person name="Zeng Q."/>
            <person name="Gargeya S."/>
            <person name="Fitzgerald M."/>
            <person name="Haas B."/>
            <person name="Abouelleil A."/>
            <person name="Alvarado L."/>
            <person name="Arachchi H.M."/>
            <person name="Berlin A."/>
            <person name="Brown A."/>
            <person name="Chapman S.B."/>
            <person name="Chen Z."/>
            <person name="Dunbar C."/>
            <person name="Freedman E."/>
            <person name="Gearin G."/>
            <person name="Goldberg J."/>
            <person name="Griggs A."/>
            <person name="Gujja S."/>
            <person name="Heiman D."/>
            <person name="Howarth C."/>
            <person name="Larson L."/>
            <person name="Lui A."/>
            <person name="MacDonald P.J.P."/>
            <person name="Montmayeur A."/>
            <person name="Murphy C."/>
            <person name="Neiman D."/>
            <person name="Pearson M."/>
            <person name="Priest M."/>
            <person name="Roberts A."/>
            <person name="Saif S."/>
            <person name="Shea T."/>
            <person name="Shenoy N."/>
            <person name="Sisk P."/>
            <person name="Stolte C."/>
            <person name="Sykes S."/>
            <person name="Wortman J."/>
            <person name="Nusbaum C."/>
            <person name="Birren B."/>
        </authorList>
    </citation>
    <scope>NUCLEOTIDE SEQUENCE [LARGE SCALE GENOMIC DNA]</scope>
    <source>
        <strain evidence="7">25433</strain>
    </source>
</reference>
<evidence type="ECO:0000256" key="1">
    <source>
        <dbReference type="ARBA" id="ARBA00004123"/>
    </source>
</evidence>
<sequence>MATSVTLPSIHDSRGYGPPPAAPRRGYPTDPRYASPNAVNGYPPSGHQPPPGQPQQYLPPLQPQSDPRSSAYPPPLPDQRGGYYDDRRPLYGQEPYGTDPYYAYYRGQPPPPGPPLPNGHPGYRHIPGGVYEYPLVGHGSAPPLTQAAPRKRTSIACRYCRKRKIRCSGYQSAPDGKCQNCARMNQECIFQLVSSSSSTAFIIVSALPGGVPPGTQLFGAYGQPLALGTIPAPPALTSIQVSSQVFQFIMPQT</sequence>
<dbReference type="EMBL" id="KK035315">
    <property type="protein sequence ID" value="EXM13211.1"/>
    <property type="molecule type" value="Genomic_DNA"/>
</dbReference>
<dbReference type="PANTHER" id="PTHR46910:SF3">
    <property type="entry name" value="HALOTOLERANCE PROTEIN 9-RELATED"/>
    <property type="match status" value="1"/>
</dbReference>
<evidence type="ECO:0000313" key="7">
    <source>
        <dbReference type="EMBL" id="EXM13211.1"/>
    </source>
</evidence>
<dbReference type="InterPro" id="IPR036864">
    <property type="entry name" value="Zn2-C6_fun-type_DNA-bd_sf"/>
</dbReference>
<comment type="subcellular location">
    <subcellularLocation>
        <location evidence="1">Nucleus</location>
    </subcellularLocation>
</comment>
<evidence type="ECO:0000256" key="3">
    <source>
        <dbReference type="ARBA" id="ARBA00023125"/>
    </source>
</evidence>
<dbReference type="GO" id="GO:0003677">
    <property type="term" value="F:DNA binding"/>
    <property type="evidence" value="ECO:0007669"/>
    <property type="project" value="UniProtKB-KW"/>
</dbReference>
<dbReference type="SMART" id="SM00066">
    <property type="entry name" value="GAL4"/>
    <property type="match status" value="1"/>
</dbReference>
<dbReference type="HOGENOM" id="CLU_1098550_0_0_1"/>